<dbReference type="GO" id="GO:0016787">
    <property type="term" value="F:hydrolase activity"/>
    <property type="evidence" value="ECO:0007669"/>
    <property type="project" value="UniProtKB-KW"/>
</dbReference>
<keyword evidence="2" id="KW-0378">Hydrolase</keyword>
<evidence type="ECO:0000313" key="3">
    <source>
        <dbReference type="Proteomes" id="UP000189443"/>
    </source>
</evidence>
<feature type="region of interest" description="Disordered" evidence="1">
    <location>
        <begin position="159"/>
        <end position="179"/>
    </location>
</feature>
<evidence type="ECO:0000256" key="1">
    <source>
        <dbReference type="SAM" id="MobiDB-lite"/>
    </source>
</evidence>
<evidence type="ECO:0000313" key="2">
    <source>
        <dbReference type="EMBL" id="AQS69592.1"/>
    </source>
</evidence>
<gene>
    <name evidence="2" type="ORF">B1H29_24280</name>
</gene>
<protein>
    <submittedName>
        <fullName evidence="2">Phosphohydrolase</fullName>
    </submittedName>
</protein>
<dbReference type="AlphaFoldDB" id="A0A1S6JCZ0"/>
<dbReference type="KEGG" id="spac:B1H29_24280"/>
<sequence length="179" mass="18722">MSRTPPPASPHTGPLSPAEAEAIARAAHAGQTDKAGRPYAEHLRAVAEGVRRRGGDDEQIAAAWLHDAVEDDALSERWLREAALSRRTKDIVLALTKRSGEPPEAYAARILATPGARLVKEADLAHNADPARLAVLDPATRTRLTEKYARMRALLGLVGPAGSVGPAGPAGQDGPDAGA</sequence>
<keyword evidence="3" id="KW-1185">Reference proteome</keyword>
<name>A0A1S6JCZ0_9ACTN</name>
<reference evidence="2 3" key="1">
    <citation type="submission" date="2017-02" db="EMBL/GenBank/DDBJ databases">
        <title>Streptomyces pactum ACT12 Genome sequencing and assembly.</title>
        <authorList>
            <person name="Xue Q."/>
            <person name="Yan X."/>
            <person name="Jia L."/>
            <person name="Yan H."/>
        </authorList>
    </citation>
    <scope>NUCLEOTIDE SEQUENCE [LARGE SCALE GENOMIC DNA]</scope>
    <source>
        <strain evidence="2 3">ACT12</strain>
    </source>
</reference>
<proteinExistence type="predicted"/>
<dbReference type="SUPFAM" id="SSF109604">
    <property type="entry name" value="HD-domain/PDEase-like"/>
    <property type="match status" value="1"/>
</dbReference>
<dbReference type="OrthoDB" id="9802385at2"/>
<accession>A0A1S6JCZ0</accession>
<dbReference type="Proteomes" id="UP000189443">
    <property type="component" value="Chromosome"/>
</dbReference>
<organism evidence="2 3">
    <name type="scientific">Streptomyces pactum</name>
    <dbReference type="NCBI Taxonomy" id="68249"/>
    <lineage>
        <taxon>Bacteria</taxon>
        <taxon>Bacillati</taxon>
        <taxon>Actinomycetota</taxon>
        <taxon>Actinomycetes</taxon>
        <taxon>Kitasatosporales</taxon>
        <taxon>Streptomycetaceae</taxon>
        <taxon>Streptomyces</taxon>
    </lineage>
</organism>
<dbReference type="EMBL" id="CP019724">
    <property type="protein sequence ID" value="AQS69592.1"/>
    <property type="molecule type" value="Genomic_DNA"/>
</dbReference>
<dbReference type="RefSeq" id="WP_055416927.1">
    <property type="nucleotide sequence ID" value="NZ_CP019724.1"/>
</dbReference>
<dbReference type="STRING" id="68249.BC342_10935"/>
<dbReference type="Pfam" id="PF13328">
    <property type="entry name" value="HD_4"/>
    <property type="match status" value="1"/>
</dbReference>
<dbReference type="Gene3D" id="1.10.3210.10">
    <property type="entry name" value="Hypothetical protein af1432"/>
    <property type="match status" value="1"/>
</dbReference>